<feature type="signal peptide" evidence="1">
    <location>
        <begin position="1"/>
        <end position="19"/>
    </location>
</feature>
<evidence type="ECO:0000313" key="2">
    <source>
        <dbReference type="EMBL" id="WGK94837.1"/>
    </source>
</evidence>
<dbReference type="Pfam" id="PF20420">
    <property type="entry name" value="DUF6702"/>
    <property type="match status" value="1"/>
</dbReference>
<sequence>MKKIICMAFLGLLFCSVSAFVVHKFYMAIFQVNYAPEKKMLQITSRIFVDDLNLAIEKKYGKKVYLGSEKESADDQGVLKKYFAENLQIKVNGQSKPVVFLSKELEGDVLICYCRVTDVTKLHSAEITNTLLTHWNSEQQNILHFTAFGNKQTVLFTASNKTEVLKF</sequence>
<keyword evidence="1" id="KW-0732">Signal</keyword>
<evidence type="ECO:0000256" key="1">
    <source>
        <dbReference type="SAM" id="SignalP"/>
    </source>
</evidence>
<feature type="chain" id="PRO_5046055353" description="Peptidase E" evidence="1">
    <location>
        <begin position="20"/>
        <end position="167"/>
    </location>
</feature>
<evidence type="ECO:0000313" key="3">
    <source>
        <dbReference type="Proteomes" id="UP001232117"/>
    </source>
</evidence>
<dbReference type="Proteomes" id="UP001232117">
    <property type="component" value="Chromosome"/>
</dbReference>
<dbReference type="RefSeq" id="WP_264534547.1">
    <property type="nucleotide sequence ID" value="NZ_CP092332.1"/>
</dbReference>
<gene>
    <name evidence="2" type="ORF">MG292_01000</name>
</gene>
<dbReference type="EMBL" id="CP092332">
    <property type="protein sequence ID" value="WGK94837.1"/>
    <property type="molecule type" value="Genomic_DNA"/>
</dbReference>
<accession>A0ABY8N5P2</accession>
<organism evidence="2 3">
    <name type="scientific">Flavobacterium keumense</name>
    <dbReference type="NCBI Taxonomy" id="1306518"/>
    <lineage>
        <taxon>Bacteria</taxon>
        <taxon>Pseudomonadati</taxon>
        <taxon>Bacteroidota</taxon>
        <taxon>Flavobacteriia</taxon>
        <taxon>Flavobacteriales</taxon>
        <taxon>Flavobacteriaceae</taxon>
        <taxon>Flavobacterium</taxon>
    </lineage>
</organism>
<name>A0ABY8N5P2_9FLAO</name>
<evidence type="ECO:0008006" key="4">
    <source>
        <dbReference type="Google" id="ProtNLM"/>
    </source>
</evidence>
<proteinExistence type="predicted"/>
<protein>
    <recommendedName>
        <fullName evidence="4">Peptidase E</fullName>
    </recommendedName>
</protein>
<dbReference type="InterPro" id="IPR046525">
    <property type="entry name" value="DUF6702"/>
</dbReference>
<reference evidence="2 3" key="1">
    <citation type="submission" date="2023-06" db="EMBL/GenBank/DDBJ databases">
        <title>Complete Genome Sequence of Flavobacterium keumense K3R-10.</title>
        <authorList>
            <person name="Jeong H."/>
            <person name="Jhang S.Y."/>
            <person name="Kim J.N."/>
        </authorList>
    </citation>
    <scope>NUCLEOTIDE SEQUENCE [LARGE SCALE GENOMIC DNA]</scope>
    <source>
        <strain evidence="2 3">K3R-10</strain>
    </source>
</reference>
<keyword evidence="3" id="KW-1185">Reference proteome</keyword>